<dbReference type="Proteomes" id="UP000683925">
    <property type="component" value="Unassembled WGS sequence"/>
</dbReference>
<dbReference type="OrthoDB" id="323946at2759"/>
<dbReference type="AlphaFoldDB" id="A0A8S1YN52"/>
<reference evidence="1" key="1">
    <citation type="submission" date="2021-01" db="EMBL/GenBank/DDBJ databases">
        <authorList>
            <consortium name="Genoscope - CEA"/>
            <person name="William W."/>
        </authorList>
    </citation>
    <scope>NUCLEOTIDE SEQUENCE</scope>
</reference>
<sequence>MAQNLGQIDKNLMDIQINFYDQYLIHEYRHQIEVHQFQQTQFKLQFGNIQQSKSNYLLILIRNLFLLNCNQVFSEQNCHYSCQECDGPTNEDCLSCSKELKRIYLPEHKVCICPYNTIDDQICIGYKEAGLELIDEPFLNNECQYGYFELGNNAKNVLQSQGKIKSLAQNACKILKIFLKPIVYRIYILQSKAIDRTT</sequence>
<name>A0A8S1YN52_PAROT</name>
<organism evidence="1 2">
    <name type="scientific">Paramecium octaurelia</name>
    <dbReference type="NCBI Taxonomy" id="43137"/>
    <lineage>
        <taxon>Eukaryota</taxon>
        <taxon>Sar</taxon>
        <taxon>Alveolata</taxon>
        <taxon>Ciliophora</taxon>
        <taxon>Intramacronucleata</taxon>
        <taxon>Oligohymenophorea</taxon>
        <taxon>Peniculida</taxon>
        <taxon>Parameciidae</taxon>
        <taxon>Paramecium</taxon>
    </lineage>
</organism>
<dbReference type="CDD" id="cd00064">
    <property type="entry name" value="FU"/>
    <property type="match status" value="1"/>
</dbReference>
<dbReference type="InterPro" id="IPR006212">
    <property type="entry name" value="Furin_repeat"/>
</dbReference>
<gene>
    <name evidence="1" type="ORF">POCTA_138.1.T2040002</name>
</gene>
<comment type="caution">
    <text evidence="1">The sequence shown here is derived from an EMBL/GenBank/DDBJ whole genome shotgun (WGS) entry which is preliminary data.</text>
</comment>
<protein>
    <submittedName>
        <fullName evidence="1">Uncharacterized protein</fullName>
    </submittedName>
</protein>
<accession>A0A8S1YN52</accession>
<evidence type="ECO:0000313" key="1">
    <source>
        <dbReference type="EMBL" id="CAD8215088.1"/>
    </source>
</evidence>
<dbReference type="EMBL" id="CAJJDP010000208">
    <property type="protein sequence ID" value="CAD8215088.1"/>
    <property type="molecule type" value="Genomic_DNA"/>
</dbReference>
<proteinExistence type="predicted"/>
<keyword evidence="2" id="KW-1185">Reference proteome</keyword>
<evidence type="ECO:0000313" key="2">
    <source>
        <dbReference type="Proteomes" id="UP000683925"/>
    </source>
</evidence>